<evidence type="ECO:0000256" key="3">
    <source>
        <dbReference type="ARBA" id="ARBA00023026"/>
    </source>
</evidence>
<evidence type="ECO:0000256" key="1">
    <source>
        <dbReference type="ARBA" id="ARBA00004613"/>
    </source>
</evidence>
<evidence type="ECO:0000259" key="5">
    <source>
        <dbReference type="Pfam" id="PF12256"/>
    </source>
</evidence>
<sequence>MENNKQHVGVAPLSLPKGGGAIAGMGESLGAIGPSGLASLTVPLPISAGRGYAPGLALSYNSGSGNSAFGLGWQLGILSIRRRTSHGTPHYDERDEFIGPNGEVLIAVSATDETSKDTRYTSADFTVTRYQPRIEGGFDRIELWHPQDSTSGLTPFWLIYTAEGQQHCLGKSAQAQIAAPENPSHIAEWLLEESVSSTGEHICYDYQSEDSRGIDAAEEAVHPHATVQRYLQQVRYGNLHASDTLYAFKKPAAAEDKWLFTLVLDYGQRPNSLSVVPQYPATAQWPCRQDPFSRYEYGFELRTRRLCQQVLMFHNLKLLSGDTNQSEAALVARLRLNYLVSPYATQLISCQQVAHEEDGTALTLPPLEFDYQPFQPETGESWQAMPEWDKFNAYYQLVDLNGEGLPGMLYQDNGSWRYHPPVRQADSENGVSYGQGQVLPKIPALQKNASLMDINGDGRLDWVVSQPGVAGYFSRTPDESWTQFTPLSALPAEYFHPQAQLADLIGDGISDLALIGPKSVRLYTNQRDGFAAAQQVYQDPAIALPIPGASDAELVAFSDPLGSGQQHLLRVRHNSVTCWPNLGHGHFGKPITLSGFSQPAESFNPQQVWLADIDGSGTVDLIYANRDHLLIYRNQCGNAFAEPLTLPLPHAVRYDHSCQLTLADVQGLGVTSLLLSVPHMATRHWRYDFVAAKPYLLCTVNNNMGAESRLAYRSSAQFWLDEKAAAASQHQKIACGLPFPLHLLASTTQFDEITGNSLCQQATYSHGFYDGVEREFRGFGRVDTRDTHADAQGSAIERTPPSLSRSWFHTGRAGDESRYQAEYWQGDEHTYALGDTRFTTFNPSTESDDLLPAAPPVPHYWLARALKGSLLHSELYGLDDSGQDDVPYTTNSSRYQVRLVVVSGNEQASPIVMPLPLEQLSYHYERIAQDPQCSQQIVIRSNIYGHPLHTVAINYPRRPQESVTPYSWLAADHWASSYDEQQQWLRLSESQQAYQNIVEERGLLLGLPWRQRSDVLTYAAEVVPVNGLSYEIVADKKTALGTPLEQCYTGQNELFYHPEYQLQGLVIGSESAEFDAISLTTLDTLFPNDKERDEQLIAAGYQLAPRLFAQAGESDVWVARRGLADYFDASQFYRPEKQRSSALVGYSQLHWDETQCAVITLTLADGSTTHADYDYRFITPYLLTDINDNQHFIALDALGRVTSSRFWGSELHGDEVVESGFSHPSAKSFTPPTSIDEAIDAESDTLPVAQFSVYQPFSWMRKPHHAVVDEWLDELNNKQQGQNKLALTREILINSQFITEEGYLCALGSRRWLQQSQYRLSEFMTMEINSPWRSPPHAMTVVTDSYDRNTQTQQHQQVIVYSDGFGRTLQAAQRVEAGEAYLRNEDGSLSHDGNGLIVAAAQQRWAVSGRVEYDNKGLAVRAYQPYFLNDWRYISDDSARKEAYADTHRYDPLGRESQVITAKGYLRRTQYFPWFVISEDENDTAAELIENKH</sequence>
<dbReference type="InterPro" id="IPR022044">
    <property type="entry name" value="TcdB_toxin_mid/C"/>
</dbReference>
<dbReference type="Proteomes" id="UP000003027">
    <property type="component" value="Unassembled WGS sequence"/>
</dbReference>
<name>A0ABP2EDK7_YERMW</name>
<evidence type="ECO:0000256" key="2">
    <source>
        <dbReference type="ARBA" id="ARBA00022525"/>
    </source>
</evidence>
<dbReference type="GeneID" id="57916756"/>
<gene>
    <name evidence="6" type="ORF">ymoll0001_35910</name>
</gene>
<dbReference type="Pfam" id="PF12256">
    <property type="entry name" value="TcdB_toxin_midN"/>
    <property type="match status" value="1"/>
</dbReference>
<dbReference type="PRINTS" id="PR01341">
    <property type="entry name" value="SALSPVBPROT"/>
</dbReference>
<evidence type="ECO:0000313" key="7">
    <source>
        <dbReference type="Proteomes" id="UP000003027"/>
    </source>
</evidence>
<dbReference type="InterPro" id="IPR028994">
    <property type="entry name" value="Integrin_alpha_N"/>
</dbReference>
<keyword evidence="3" id="KW-0843">Virulence</keyword>
<organism evidence="6 7">
    <name type="scientific">Yersinia mollaretii (strain ATCC 43969 / DSM 18520 / CIP 103324 / CNY 7263 / WAIP 204)</name>
    <dbReference type="NCBI Taxonomy" id="349967"/>
    <lineage>
        <taxon>Bacteria</taxon>
        <taxon>Pseudomonadati</taxon>
        <taxon>Pseudomonadota</taxon>
        <taxon>Gammaproteobacteria</taxon>
        <taxon>Enterobacterales</taxon>
        <taxon>Yersiniaceae</taxon>
        <taxon>Yersinia</taxon>
    </lineage>
</organism>
<comment type="caution">
    <text evidence="6">The sequence shown here is derived from an EMBL/GenBank/DDBJ whole genome shotgun (WGS) entry which is preliminary data.</text>
</comment>
<dbReference type="SUPFAM" id="SSF69318">
    <property type="entry name" value="Integrin alpha N-terminal domain"/>
    <property type="match status" value="1"/>
</dbReference>
<dbReference type="Pfam" id="PF12255">
    <property type="entry name" value="TcdB_toxin_midC"/>
    <property type="match status" value="1"/>
</dbReference>
<feature type="domain" description="Insecticide toxin TcdB middle/C-terminal" evidence="4">
    <location>
        <begin position="861"/>
        <end position="1007"/>
    </location>
</feature>
<keyword evidence="2" id="KW-0964">Secreted</keyword>
<comment type="subcellular location">
    <subcellularLocation>
        <location evidence="1">Secreted</location>
    </subcellularLocation>
</comment>
<reference evidence="6" key="1">
    <citation type="submission" date="2008-12" db="EMBL/GenBank/DDBJ databases">
        <title>Annotation of the Yersinia mollaretii ATCC 43969 genome.</title>
        <authorList>
            <person name="Read T.D."/>
            <person name="Akmal A."/>
            <person name="Bishop-Lilly K."/>
            <person name="Chen P.E."/>
            <person name="Cook C."/>
            <person name="Kiley M.P."/>
            <person name="Lentz S."/>
            <person name="Mateczun A."/>
            <person name="Nagarajan N."/>
            <person name="Nolan N."/>
            <person name="Osborne B.I."/>
            <person name="Pop M."/>
            <person name="Sozhamannan S."/>
            <person name="Stewart A.C."/>
            <person name="Sulakvelidze A."/>
            <person name="Thomason B."/>
            <person name="Willner K."/>
            <person name="Zwick M.E."/>
        </authorList>
    </citation>
    <scope>NUCLEOTIDE SEQUENCE [LARGE SCALE GENOMIC DNA]</scope>
    <source>
        <strain evidence="6">ATCC 43969</strain>
    </source>
</reference>
<accession>A0ABP2EDK7</accession>
<evidence type="ECO:0000313" key="6">
    <source>
        <dbReference type="EMBL" id="EEQ10065.1"/>
    </source>
</evidence>
<protein>
    <submittedName>
        <fullName evidence="6">Insecticidal toxin complex</fullName>
    </submittedName>
</protein>
<keyword evidence="7" id="KW-1185">Reference proteome</keyword>
<dbReference type="EMBL" id="AALD02000025">
    <property type="protein sequence ID" value="EEQ10065.1"/>
    <property type="molecule type" value="Genomic_DNA"/>
</dbReference>
<proteinExistence type="predicted"/>
<dbReference type="InterPro" id="IPR022045">
    <property type="entry name" value="TcdB_toxin_mid/N"/>
</dbReference>
<dbReference type="InterPro" id="IPR003284">
    <property type="entry name" value="Sal_SpvB"/>
</dbReference>
<evidence type="ECO:0000259" key="4">
    <source>
        <dbReference type="Pfam" id="PF12255"/>
    </source>
</evidence>
<feature type="domain" description="Insecticide toxin TcdB middle/N-terminal" evidence="5">
    <location>
        <begin position="640"/>
        <end position="811"/>
    </location>
</feature>
<dbReference type="Pfam" id="PF03534">
    <property type="entry name" value="SpvB"/>
    <property type="match status" value="1"/>
</dbReference>
<dbReference type="Gene3D" id="2.130.10.130">
    <property type="entry name" value="Integrin alpha, N-terminal"/>
    <property type="match status" value="1"/>
</dbReference>
<dbReference type="RefSeq" id="WP_004875775.1">
    <property type="nucleotide sequence ID" value="NZ_AALD02000025.1"/>
</dbReference>